<keyword evidence="9" id="KW-0472">Membrane</keyword>
<dbReference type="InterPro" id="IPR036890">
    <property type="entry name" value="HATPase_C_sf"/>
</dbReference>
<keyword evidence="3" id="KW-0597">Phosphoprotein</keyword>
<keyword evidence="4" id="KW-0808">Transferase</keyword>
<dbReference type="Pfam" id="PF23539">
    <property type="entry name" value="DUF7134"/>
    <property type="match status" value="1"/>
</dbReference>
<dbReference type="EC" id="2.7.13.3" evidence="2"/>
<organism evidence="13 14">
    <name type="scientific">Saccharothrix tamanrassetensis</name>
    <dbReference type="NCBI Taxonomy" id="1051531"/>
    <lineage>
        <taxon>Bacteria</taxon>
        <taxon>Bacillati</taxon>
        <taxon>Actinomycetota</taxon>
        <taxon>Actinomycetes</taxon>
        <taxon>Pseudonocardiales</taxon>
        <taxon>Pseudonocardiaceae</taxon>
        <taxon>Saccharothrix</taxon>
    </lineage>
</organism>
<evidence type="ECO:0000256" key="3">
    <source>
        <dbReference type="ARBA" id="ARBA00022553"/>
    </source>
</evidence>
<keyword evidence="8" id="KW-0902">Two-component regulatory system</keyword>
<evidence type="ECO:0000256" key="7">
    <source>
        <dbReference type="ARBA" id="ARBA00022840"/>
    </source>
</evidence>
<keyword evidence="9" id="KW-1133">Transmembrane helix</keyword>
<reference evidence="13 14" key="1">
    <citation type="submission" date="2020-08" db="EMBL/GenBank/DDBJ databases">
        <title>Genomic Encyclopedia of Type Strains, Phase III (KMG-III): the genomes of soil and plant-associated and newly described type strains.</title>
        <authorList>
            <person name="Whitman W."/>
        </authorList>
    </citation>
    <scope>NUCLEOTIDE SEQUENCE [LARGE SCALE GENOMIC DNA]</scope>
    <source>
        <strain evidence="13 14">CECT 8640</strain>
    </source>
</reference>
<dbReference type="CDD" id="cd16917">
    <property type="entry name" value="HATPase_UhpB-NarQ-NarX-like"/>
    <property type="match status" value="1"/>
</dbReference>
<evidence type="ECO:0000256" key="4">
    <source>
        <dbReference type="ARBA" id="ARBA00022679"/>
    </source>
</evidence>
<dbReference type="GO" id="GO:0046983">
    <property type="term" value="F:protein dimerization activity"/>
    <property type="evidence" value="ECO:0007669"/>
    <property type="project" value="InterPro"/>
</dbReference>
<evidence type="ECO:0000256" key="1">
    <source>
        <dbReference type="ARBA" id="ARBA00000085"/>
    </source>
</evidence>
<evidence type="ECO:0000256" key="6">
    <source>
        <dbReference type="ARBA" id="ARBA00022777"/>
    </source>
</evidence>
<dbReference type="RefSeq" id="WP_184688059.1">
    <property type="nucleotide sequence ID" value="NZ_JACHJN010000001.1"/>
</dbReference>
<keyword evidence="14" id="KW-1185">Reference proteome</keyword>
<dbReference type="GO" id="GO:0016020">
    <property type="term" value="C:membrane"/>
    <property type="evidence" value="ECO:0007669"/>
    <property type="project" value="InterPro"/>
</dbReference>
<keyword evidence="5" id="KW-0547">Nucleotide-binding</keyword>
<dbReference type="Gene3D" id="3.30.565.10">
    <property type="entry name" value="Histidine kinase-like ATPase, C-terminal domain"/>
    <property type="match status" value="1"/>
</dbReference>
<feature type="transmembrane region" description="Helical" evidence="9">
    <location>
        <begin position="12"/>
        <end position="32"/>
    </location>
</feature>
<name>A0A841CDL1_9PSEU</name>
<feature type="transmembrane region" description="Helical" evidence="9">
    <location>
        <begin position="129"/>
        <end position="146"/>
    </location>
</feature>
<keyword evidence="7" id="KW-0067">ATP-binding</keyword>
<evidence type="ECO:0000313" key="13">
    <source>
        <dbReference type="EMBL" id="MBB5954115.1"/>
    </source>
</evidence>
<dbReference type="Proteomes" id="UP000547510">
    <property type="component" value="Unassembled WGS sequence"/>
</dbReference>
<gene>
    <name evidence="13" type="ORF">FHS29_000685</name>
</gene>
<keyword evidence="9" id="KW-0812">Transmembrane</keyword>
<keyword evidence="6 13" id="KW-0418">Kinase</keyword>
<dbReference type="InterPro" id="IPR011712">
    <property type="entry name" value="Sig_transdc_His_kin_sub3_dim/P"/>
</dbReference>
<feature type="domain" description="DUF7134" evidence="12">
    <location>
        <begin position="16"/>
        <end position="153"/>
    </location>
</feature>
<evidence type="ECO:0000256" key="5">
    <source>
        <dbReference type="ARBA" id="ARBA00022741"/>
    </source>
</evidence>
<evidence type="ECO:0000256" key="9">
    <source>
        <dbReference type="SAM" id="Phobius"/>
    </source>
</evidence>
<protein>
    <recommendedName>
        <fullName evidence="2">histidine kinase</fullName>
        <ecNumber evidence="2">2.7.13.3</ecNumber>
    </recommendedName>
</protein>
<comment type="caution">
    <text evidence="13">The sequence shown here is derived from an EMBL/GenBank/DDBJ whole genome shotgun (WGS) entry which is preliminary data.</text>
</comment>
<feature type="transmembrane region" description="Helical" evidence="9">
    <location>
        <begin position="104"/>
        <end position="123"/>
    </location>
</feature>
<dbReference type="InterPro" id="IPR055558">
    <property type="entry name" value="DUF7134"/>
</dbReference>
<dbReference type="SUPFAM" id="SSF55874">
    <property type="entry name" value="ATPase domain of HSP90 chaperone/DNA topoisomerase II/histidine kinase"/>
    <property type="match status" value="1"/>
</dbReference>
<dbReference type="AlphaFoldDB" id="A0A841CDL1"/>
<evidence type="ECO:0000256" key="8">
    <source>
        <dbReference type="ARBA" id="ARBA00023012"/>
    </source>
</evidence>
<feature type="domain" description="Signal transduction histidine kinase subgroup 3 dimerisation and phosphoacceptor" evidence="11">
    <location>
        <begin position="171"/>
        <end position="236"/>
    </location>
</feature>
<dbReference type="Pfam" id="PF02518">
    <property type="entry name" value="HATPase_c"/>
    <property type="match status" value="1"/>
</dbReference>
<sequence length="374" mass="38972">MRSRFARWLPTAYLFALDVLAGIAVTLTYTGFAEASTVPLWFGYALAALVGLPLAARRRWPLTVLLVVVTAQNLATASHITLEPYAPTAFAMYMVAANLPRGRAVGALIFSLVTAVVAVFVGEPWPDDIGLATAVVILISAAWALGRSTRVRRAYAERAVAEQASRAVADERLRIARELHDVVAHSLSLITVKAGIANHVAAAQPEQAQEALQVIETTSRSTLIEMRRLLGVLRSEDSAVELEPMPGIGDLPGLVERASLAGVPVTLSVSGGALPDGVGLTVFRIVQESVTNVVKHAAPARCSVVVEVGDTSVRISVTDDGPGERVLGGGGSGGEGGGHGLIGMRERVAVYGGTFVAGPMGGGGFRVAAEVPFA</sequence>
<evidence type="ECO:0000259" key="11">
    <source>
        <dbReference type="Pfam" id="PF07730"/>
    </source>
</evidence>
<dbReference type="PANTHER" id="PTHR24421:SF10">
    <property type="entry name" value="NITRATE_NITRITE SENSOR PROTEIN NARQ"/>
    <property type="match status" value="1"/>
</dbReference>
<accession>A0A841CDL1</accession>
<dbReference type="EMBL" id="JACHJN010000001">
    <property type="protein sequence ID" value="MBB5954115.1"/>
    <property type="molecule type" value="Genomic_DNA"/>
</dbReference>
<dbReference type="InterPro" id="IPR050482">
    <property type="entry name" value="Sensor_HK_TwoCompSys"/>
</dbReference>
<dbReference type="Gene3D" id="1.20.5.1930">
    <property type="match status" value="1"/>
</dbReference>
<evidence type="ECO:0000313" key="14">
    <source>
        <dbReference type="Proteomes" id="UP000547510"/>
    </source>
</evidence>
<dbReference type="GO" id="GO:0000155">
    <property type="term" value="F:phosphorelay sensor kinase activity"/>
    <property type="evidence" value="ECO:0007669"/>
    <property type="project" value="InterPro"/>
</dbReference>
<evidence type="ECO:0000259" key="12">
    <source>
        <dbReference type="Pfam" id="PF23539"/>
    </source>
</evidence>
<feature type="transmembrane region" description="Helical" evidence="9">
    <location>
        <begin position="38"/>
        <end position="56"/>
    </location>
</feature>
<comment type="catalytic activity">
    <reaction evidence="1">
        <text>ATP + protein L-histidine = ADP + protein N-phospho-L-histidine.</text>
        <dbReference type="EC" id="2.7.13.3"/>
    </reaction>
</comment>
<dbReference type="Pfam" id="PF07730">
    <property type="entry name" value="HisKA_3"/>
    <property type="match status" value="1"/>
</dbReference>
<evidence type="ECO:0000256" key="2">
    <source>
        <dbReference type="ARBA" id="ARBA00012438"/>
    </source>
</evidence>
<proteinExistence type="predicted"/>
<evidence type="ECO:0000259" key="10">
    <source>
        <dbReference type="Pfam" id="PF02518"/>
    </source>
</evidence>
<feature type="domain" description="Histidine kinase/HSP90-like ATPase" evidence="10">
    <location>
        <begin position="281"/>
        <end position="373"/>
    </location>
</feature>
<dbReference type="PANTHER" id="PTHR24421">
    <property type="entry name" value="NITRATE/NITRITE SENSOR PROTEIN NARX-RELATED"/>
    <property type="match status" value="1"/>
</dbReference>
<dbReference type="InterPro" id="IPR003594">
    <property type="entry name" value="HATPase_dom"/>
</dbReference>
<dbReference type="GO" id="GO:0005524">
    <property type="term" value="F:ATP binding"/>
    <property type="evidence" value="ECO:0007669"/>
    <property type="project" value="UniProtKB-KW"/>
</dbReference>